<accession>A0A7W6LK20</accession>
<dbReference type="CDD" id="cd07133">
    <property type="entry name" value="ALDH_CALDH_CalB"/>
    <property type="match status" value="1"/>
</dbReference>
<evidence type="ECO:0000313" key="10">
    <source>
        <dbReference type="Proteomes" id="UP000519897"/>
    </source>
</evidence>
<keyword evidence="10" id="KW-1185">Reference proteome</keyword>
<dbReference type="PROSITE" id="PS00687">
    <property type="entry name" value="ALDEHYDE_DEHYDR_GLU"/>
    <property type="match status" value="1"/>
</dbReference>
<dbReference type="RefSeq" id="WP_210300881.1">
    <property type="nucleotide sequence ID" value="NZ_CP049249.1"/>
</dbReference>
<gene>
    <name evidence="9" type="ORF">GGQ72_004096</name>
</gene>
<dbReference type="GO" id="GO:0006081">
    <property type="term" value="P:aldehyde metabolic process"/>
    <property type="evidence" value="ECO:0007669"/>
    <property type="project" value="InterPro"/>
</dbReference>
<evidence type="ECO:0000256" key="4">
    <source>
        <dbReference type="PIRNR" id="PIRNR036492"/>
    </source>
</evidence>
<dbReference type="Proteomes" id="UP000519897">
    <property type="component" value="Unassembled WGS sequence"/>
</dbReference>
<evidence type="ECO:0000256" key="5">
    <source>
        <dbReference type="PIRSR" id="PIRSR036492-1"/>
    </source>
</evidence>
<dbReference type="PIRSF" id="PIRSF036492">
    <property type="entry name" value="ALDH"/>
    <property type="match status" value="1"/>
</dbReference>
<dbReference type="InterPro" id="IPR016163">
    <property type="entry name" value="Ald_DH_C"/>
</dbReference>
<feature type="active site" evidence="5">
    <location>
        <position position="245"/>
    </location>
</feature>
<keyword evidence="2 4" id="KW-0560">Oxidoreductase</keyword>
<dbReference type="EMBL" id="JACIEC010000008">
    <property type="protein sequence ID" value="MBB4145532.1"/>
    <property type="molecule type" value="Genomic_DNA"/>
</dbReference>
<dbReference type="InterPro" id="IPR016161">
    <property type="entry name" value="Ald_DH/histidinol_DH"/>
</dbReference>
<sequence length="464" mass="51320">MAEFQQVFQSMHLASRSGPEATYSERIDRLGRLEKLLSDNVEALCKAISADFNWRSDTETKLLEILPLLRGIRHAKRHLARWMKEERRKVDLAFQPSRAWVRYEALGVVGIIAPWNYPLALAIAPLTDALAAGNRVMVKPSEQTPSFSDLLAKLISENFAADEVFVVLGDVSVAQDFARLPFDHLLFTGSTEVGRSIMRAASDNLTPVTLELGGKSPAIVYEDFSIDAAARSISFGKFINAGQTCIAPDYALVPRQGVDQFVDAVMNHVAQAYPNPASNRDYTSIISERHMVRLRNAVQEAEAAGARVVQYAGETPDRVMLYPKLVVDPPRDGLLMQEEIFGPVLPVVPYDTVDEVIAFVNSKPRPLALYLFTDSEEMQSKIIGNCKSGGVTVNGTLLHYAMENLPFGGIGPSGMGAYHGRDGFRRFSHARAVHKIGKINMFEKLGPPWGLLLRLTLRILGNIR</sequence>
<dbReference type="GO" id="GO:0005737">
    <property type="term" value="C:cytoplasm"/>
    <property type="evidence" value="ECO:0007669"/>
    <property type="project" value="TreeGrafter"/>
</dbReference>
<dbReference type="AlphaFoldDB" id="A0A7W6LK20"/>
<reference evidence="9 10" key="1">
    <citation type="submission" date="2020-08" db="EMBL/GenBank/DDBJ databases">
        <title>Genomic Encyclopedia of Type Strains, Phase IV (KMG-IV): sequencing the most valuable type-strain genomes for metagenomic binning, comparative biology and taxonomic classification.</title>
        <authorList>
            <person name="Goeker M."/>
        </authorList>
    </citation>
    <scope>NUCLEOTIDE SEQUENCE [LARGE SCALE GENOMIC DNA]</scope>
    <source>
        <strain evidence="9 10">DSM 29514</strain>
    </source>
</reference>
<dbReference type="InterPro" id="IPR016162">
    <property type="entry name" value="Ald_DH_N"/>
</dbReference>
<name>A0A7W6LK20_9HYPH</name>
<evidence type="ECO:0000259" key="8">
    <source>
        <dbReference type="Pfam" id="PF00171"/>
    </source>
</evidence>
<feature type="active site" evidence="5 6">
    <location>
        <position position="211"/>
    </location>
</feature>
<evidence type="ECO:0000256" key="3">
    <source>
        <dbReference type="ARBA" id="ARBA00023027"/>
    </source>
</evidence>
<dbReference type="SUPFAM" id="SSF53720">
    <property type="entry name" value="ALDH-like"/>
    <property type="match status" value="1"/>
</dbReference>
<organism evidence="9 10">
    <name type="scientific">Rhizobium rhizoryzae</name>
    <dbReference type="NCBI Taxonomy" id="451876"/>
    <lineage>
        <taxon>Bacteria</taxon>
        <taxon>Pseudomonadati</taxon>
        <taxon>Pseudomonadota</taxon>
        <taxon>Alphaproteobacteria</taxon>
        <taxon>Hyphomicrobiales</taxon>
        <taxon>Rhizobiaceae</taxon>
        <taxon>Rhizobium/Agrobacterium group</taxon>
        <taxon>Rhizobium</taxon>
    </lineage>
</organism>
<dbReference type="InterPro" id="IPR012394">
    <property type="entry name" value="Aldehyde_DH_NAD(P)"/>
</dbReference>
<protein>
    <recommendedName>
        <fullName evidence="4">Aldehyde dehydrogenase</fullName>
    </recommendedName>
</protein>
<evidence type="ECO:0000313" key="9">
    <source>
        <dbReference type="EMBL" id="MBB4145532.1"/>
    </source>
</evidence>
<dbReference type="InterPro" id="IPR016160">
    <property type="entry name" value="Ald_DH_CS_CYS"/>
</dbReference>
<dbReference type="InterPro" id="IPR029510">
    <property type="entry name" value="Ald_DH_CS_GLU"/>
</dbReference>
<keyword evidence="3" id="KW-0520">NAD</keyword>
<dbReference type="GO" id="GO:0004029">
    <property type="term" value="F:aldehyde dehydrogenase (NAD+) activity"/>
    <property type="evidence" value="ECO:0007669"/>
    <property type="project" value="TreeGrafter"/>
</dbReference>
<evidence type="ECO:0000256" key="6">
    <source>
        <dbReference type="PROSITE-ProRule" id="PRU10007"/>
    </source>
</evidence>
<dbReference type="PANTHER" id="PTHR43570:SF20">
    <property type="entry name" value="ALDEHYDE DEHYDROGENASE ALDX-RELATED"/>
    <property type="match status" value="1"/>
</dbReference>
<dbReference type="PANTHER" id="PTHR43570">
    <property type="entry name" value="ALDEHYDE DEHYDROGENASE"/>
    <property type="match status" value="1"/>
</dbReference>
<dbReference type="Pfam" id="PF00171">
    <property type="entry name" value="Aldedh"/>
    <property type="match status" value="1"/>
</dbReference>
<evidence type="ECO:0000256" key="2">
    <source>
        <dbReference type="ARBA" id="ARBA00023002"/>
    </source>
</evidence>
<comment type="caution">
    <text evidence="9">The sequence shown here is derived from an EMBL/GenBank/DDBJ whole genome shotgun (WGS) entry which is preliminary data.</text>
</comment>
<dbReference type="PROSITE" id="PS00070">
    <property type="entry name" value="ALDEHYDE_DEHYDR_CYS"/>
    <property type="match status" value="1"/>
</dbReference>
<feature type="domain" description="Aldehyde dehydrogenase" evidence="8">
    <location>
        <begin position="5"/>
        <end position="433"/>
    </location>
</feature>
<evidence type="ECO:0000256" key="7">
    <source>
        <dbReference type="RuleBase" id="RU003345"/>
    </source>
</evidence>
<evidence type="ECO:0000256" key="1">
    <source>
        <dbReference type="ARBA" id="ARBA00009986"/>
    </source>
</evidence>
<comment type="similarity">
    <text evidence="1 4 7">Belongs to the aldehyde dehydrogenase family.</text>
</comment>
<dbReference type="Gene3D" id="3.40.309.10">
    <property type="entry name" value="Aldehyde Dehydrogenase, Chain A, domain 2"/>
    <property type="match status" value="1"/>
</dbReference>
<proteinExistence type="inferred from homology"/>
<dbReference type="Gene3D" id="3.40.605.10">
    <property type="entry name" value="Aldehyde Dehydrogenase, Chain A, domain 1"/>
    <property type="match status" value="1"/>
</dbReference>
<dbReference type="InterPro" id="IPR015590">
    <property type="entry name" value="Aldehyde_DH_dom"/>
</dbReference>